<feature type="domain" description="Amidohydrolase-related" evidence="1">
    <location>
        <begin position="347"/>
        <end position="424"/>
    </location>
</feature>
<dbReference type="PANTHER" id="PTHR43668">
    <property type="entry name" value="ALLANTOINASE"/>
    <property type="match status" value="1"/>
</dbReference>
<dbReference type="AlphaFoldDB" id="A0A1H0SLH4"/>
<dbReference type="InterPro" id="IPR006680">
    <property type="entry name" value="Amidohydro-rel"/>
</dbReference>
<name>A0A1H0SLH4_9BACT</name>
<dbReference type="Proteomes" id="UP000199073">
    <property type="component" value="Unassembled WGS sequence"/>
</dbReference>
<dbReference type="GO" id="GO:0006145">
    <property type="term" value="P:purine nucleobase catabolic process"/>
    <property type="evidence" value="ECO:0007669"/>
    <property type="project" value="TreeGrafter"/>
</dbReference>
<protein>
    <submittedName>
        <fullName evidence="2">Amidohydrolase family protein</fullName>
    </submittedName>
</protein>
<proteinExistence type="predicted"/>
<feature type="domain" description="Amidohydrolase-related" evidence="1">
    <location>
        <begin position="57"/>
        <end position="212"/>
    </location>
</feature>
<dbReference type="InterPro" id="IPR032466">
    <property type="entry name" value="Metal_Hydrolase"/>
</dbReference>
<dbReference type="GO" id="GO:0005737">
    <property type="term" value="C:cytoplasm"/>
    <property type="evidence" value="ECO:0007669"/>
    <property type="project" value="TreeGrafter"/>
</dbReference>
<dbReference type="GO" id="GO:0004038">
    <property type="term" value="F:allantoinase activity"/>
    <property type="evidence" value="ECO:0007669"/>
    <property type="project" value="TreeGrafter"/>
</dbReference>
<dbReference type="STRING" id="91360.SAMN05660330_02718"/>
<keyword evidence="3" id="KW-1185">Reference proteome</keyword>
<dbReference type="Gene3D" id="3.20.20.140">
    <property type="entry name" value="Metal-dependent hydrolases"/>
    <property type="match status" value="2"/>
</dbReference>
<sequence>MSYTYDLVLQNGTINDPANHLYGRFDLAVKDGKVAEIAPTISAELARDRVDVTGLNVLPGVVDLHMHASAWLGGRFAHKMMALAGVTTALDMSGPIDSVLDIARDYGCGLNIACINYVRPGDTVADTDPSKAQLEDLLAANLKAGAIGFKILGGHYPLTPEATAAAIDVAIDNGAYLAFHAGTLETRSDIGGFMEAIDITANRNIHLAHINSYCRGRVRDCQNEAEQAISKLKENPNIVSESYLSPVNGTSGECKNGMVQSQVTVMCLEARRYETSEQGLEQAIRDGWAQVNREVGGVVILSTGQSAVDYWRARNTDTTISFAVNPEMPRLRLATARREDSSFVVDCISTDGGGIPRNVTVEKGLALVRLEAMTIDDFALKASYHPARILGLGDKGHLGIGADADITVVDLKSLRPVMTFCCGKTVMYRGRVFERGSTMITSPAGQKNVESKGLRSLVVDSQATPFCTLR</sequence>
<dbReference type="PANTHER" id="PTHR43668:SF2">
    <property type="entry name" value="ALLANTOINASE"/>
    <property type="match status" value="1"/>
</dbReference>
<reference evidence="2 3" key="1">
    <citation type="submission" date="2016-10" db="EMBL/GenBank/DDBJ databases">
        <authorList>
            <person name="de Groot N.N."/>
        </authorList>
    </citation>
    <scope>NUCLEOTIDE SEQUENCE [LARGE SCALE GENOMIC DNA]</scope>
    <source>
        <strain evidence="2 3">DSM 12130</strain>
    </source>
</reference>
<dbReference type="OrthoDB" id="9765769at2"/>
<dbReference type="SUPFAM" id="SSF51338">
    <property type="entry name" value="Composite domain of metallo-dependent hydrolases"/>
    <property type="match status" value="1"/>
</dbReference>
<dbReference type="InterPro" id="IPR050138">
    <property type="entry name" value="DHOase/Allantoinase_Hydrolase"/>
</dbReference>
<dbReference type="SUPFAM" id="SSF51556">
    <property type="entry name" value="Metallo-dependent hydrolases"/>
    <property type="match status" value="1"/>
</dbReference>
<dbReference type="RefSeq" id="WP_092223722.1">
    <property type="nucleotide sequence ID" value="NZ_FNJI01000019.1"/>
</dbReference>
<dbReference type="Pfam" id="PF01979">
    <property type="entry name" value="Amidohydro_1"/>
    <property type="match status" value="2"/>
</dbReference>
<accession>A0A1H0SLH4</accession>
<evidence type="ECO:0000259" key="1">
    <source>
        <dbReference type="Pfam" id="PF01979"/>
    </source>
</evidence>
<dbReference type="InterPro" id="IPR011059">
    <property type="entry name" value="Metal-dep_hydrolase_composite"/>
</dbReference>
<dbReference type="EMBL" id="FNJI01000019">
    <property type="protein sequence ID" value="SDP42088.1"/>
    <property type="molecule type" value="Genomic_DNA"/>
</dbReference>
<evidence type="ECO:0000313" key="2">
    <source>
        <dbReference type="EMBL" id="SDP42088.1"/>
    </source>
</evidence>
<gene>
    <name evidence="2" type="ORF">SAMN05660330_02718</name>
</gene>
<evidence type="ECO:0000313" key="3">
    <source>
        <dbReference type="Proteomes" id="UP000199073"/>
    </source>
</evidence>
<keyword evidence="2" id="KW-0378">Hydrolase</keyword>
<organism evidence="2 3">
    <name type="scientific">Desulforhopalus singaporensis</name>
    <dbReference type="NCBI Taxonomy" id="91360"/>
    <lineage>
        <taxon>Bacteria</taxon>
        <taxon>Pseudomonadati</taxon>
        <taxon>Thermodesulfobacteriota</taxon>
        <taxon>Desulfobulbia</taxon>
        <taxon>Desulfobulbales</taxon>
        <taxon>Desulfocapsaceae</taxon>
        <taxon>Desulforhopalus</taxon>
    </lineage>
</organism>